<organism evidence="11 12">
    <name type="scientific">Phyllobacterium sophorae</name>
    <dbReference type="NCBI Taxonomy" id="1520277"/>
    <lineage>
        <taxon>Bacteria</taxon>
        <taxon>Pseudomonadati</taxon>
        <taxon>Pseudomonadota</taxon>
        <taxon>Alphaproteobacteria</taxon>
        <taxon>Hyphomicrobiales</taxon>
        <taxon>Phyllobacteriaceae</taxon>
        <taxon>Phyllobacterium</taxon>
    </lineage>
</organism>
<feature type="domain" description="PDZ" evidence="10">
    <location>
        <begin position="269"/>
        <end position="348"/>
    </location>
</feature>
<reference evidence="12" key="1">
    <citation type="submission" date="2017-11" db="EMBL/GenBank/DDBJ databases">
        <authorList>
            <person name="Kuznetsova I."/>
            <person name="Sazanova A."/>
            <person name="Chirak E."/>
            <person name="Safronova V."/>
            <person name="Willems A."/>
        </authorList>
    </citation>
    <scope>NUCLEOTIDE SEQUENCE [LARGE SCALE GENOMIC DNA]</scope>
    <source>
        <strain evidence="12">CCBAU 03422</strain>
    </source>
</reference>
<feature type="binding site" evidence="8">
    <location>
        <begin position="211"/>
        <end position="213"/>
    </location>
    <ligand>
        <name>substrate</name>
    </ligand>
</feature>
<feature type="domain" description="PDZ" evidence="10">
    <location>
        <begin position="352"/>
        <end position="440"/>
    </location>
</feature>
<keyword evidence="3 9" id="KW-0732">Signal</keyword>
<dbReference type="InterPro" id="IPR001478">
    <property type="entry name" value="PDZ"/>
</dbReference>
<evidence type="ECO:0000256" key="3">
    <source>
        <dbReference type="ARBA" id="ARBA00022729"/>
    </source>
</evidence>
<dbReference type="InterPro" id="IPR036034">
    <property type="entry name" value="PDZ_sf"/>
</dbReference>
<dbReference type="Proteomes" id="UP000241764">
    <property type="component" value="Unassembled WGS sequence"/>
</dbReference>
<dbReference type="GO" id="GO:0006508">
    <property type="term" value="P:proteolysis"/>
    <property type="evidence" value="ECO:0007669"/>
    <property type="project" value="UniProtKB-KW"/>
</dbReference>
<dbReference type="SMART" id="SM00228">
    <property type="entry name" value="PDZ"/>
    <property type="match status" value="2"/>
</dbReference>
<comment type="caution">
    <text evidence="11">The sequence shown here is derived from an EMBL/GenBank/DDBJ whole genome shotgun (WGS) entry which is preliminary data.</text>
</comment>
<feature type="binding site" evidence="8">
    <location>
        <begin position="229"/>
        <end position="233"/>
    </location>
    <ligand>
        <name>substrate</name>
    </ligand>
</feature>
<evidence type="ECO:0000259" key="10">
    <source>
        <dbReference type="PROSITE" id="PS50106"/>
    </source>
</evidence>
<dbReference type="PROSITE" id="PS50106">
    <property type="entry name" value="PDZ"/>
    <property type="match status" value="2"/>
</dbReference>
<feature type="active site" description="Charge relay system" evidence="7">
    <location>
        <position position="109"/>
    </location>
</feature>
<evidence type="ECO:0000256" key="6">
    <source>
        <dbReference type="ARBA" id="ARBA00022825"/>
    </source>
</evidence>
<dbReference type="OrthoDB" id="7358927at2"/>
<dbReference type="PRINTS" id="PR00834">
    <property type="entry name" value="PROTEASES2C"/>
</dbReference>
<dbReference type="CDD" id="cd10839">
    <property type="entry name" value="cpPDZ1_DegP-like"/>
    <property type="match status" value="1"/>
</dbReference>
<dbReference type="NCBIfam" id="TIGR02037">
    <property type="entry name" value="degP_htrA_DO"/>
    <property type="match status" value="1"/>
</dbReference>
<comment type="similarity">
    <text evidence="1">Belongs to the peptidase S1C family.</text>
</comment>
<feature type="active site" description="Charge relay system" evidence="7">
    <location>
        <position position="213"/>
    </location>
</feature>
<dbReference type="SUPFAM" id="SSF50156">
    <property type="entry name" value="PDZ domain-like"/>
    <property type="match status" value="2"/>
</dbReference>
<accession>A0A2P7B4X2</accession>
<dbReference type="SUPFAM" id="SSF50494">
    <property type="entry name" value="Trypsin-like serine proteases"/>
    <property type="match status" value="1"/>
</dbReference>
<dbReference type="InterPro" id="IPR001940">
    <property type="entry name" value="Peptidase_S1C"/>
</dbReference>
<dbReference type="EMBL" id="PGGM01000012">
    <property type="protein sequence ID" value="PSH61503.1"/>
    <property type="molecule type" value="Genomic_DNA"/>
</dbReference>
<sequence length="448" mass="46570">MVMRSSEYLYVFAALVPLLSPAPLPVAAAQSQPAIGESEQRPLADVLEGVTPAVVNIAVKSGSSAETNPLYNDPFFRRYFNLPEMQQRLSAGSGVIVDAEKGYILTNHHVVAAAGEISVTLKDRRRFVATLVGSDKATDIALIKIKAPQLKALPFGNSDTLRVGDTVVAIGNPFGLGQTVTSGIVSALGRSGINIEGYEDFIQTDASINPGNSGGALVTADGKLIGINTAIIAPAGGNVGIGFAVPIAMASTVMQQLVDHGEVRRGRIGVAIQDVTPDLAQALGLTESSGVVVSRVEQGSPAASAGLQAGDVIMSVDKHRISSSADLRNRVGLAPVGSDIDIDYMRDGVHKSVTLRIEAGGAVEEAEVLPNRLEGAEFRDAGGTVVVEHIEEGSAAAQSGLKSGDVIVAVNRRPISSVAELTEALRDAKGTLAFDLVRGGTKLFLIIR</sequence>
<dbReference type="FunFam" id="2.40.10.10:FF:000001">
    <property type="entry name" value="Periplasmic serine protease DegS"/>
    <property type="match status" value="1"/>
</dbReference>
<dbReference type="InterPro" id="IPR011782">
    <property type="entry name" value="Pept_S1C_Do"/>
</dbReference>
<evidence type="ECO:0000256" key="8">
    <source>
        <dbReference type="PIRSR" id="PIRSR611782-2"/>
    </source>
</evidence>
<gene>
    <name evidence="11" type="ORF">CU103_22010</name>
</gene>
<proteinExistence type="inferred from homology"/>
<keyword evidence="5" id="KW-0378">Hydrolase</keyword>
<keyword evidence="2 11" id="KW-0645">Protease</keyword>
<evidence type="ECO:0000256" key="1">
    <source>
        <dbReference type="ARBA" id="ARBA00010541"/>
    </source>
</evidence>
<evidence type="ECO:0000256" key="2">
    <source>
        <dbReference type="ARBA" id="ARBA00022670"/>
    </source>
</evidence>
<name>A0A2P7B4X2_9HYPH</name>
<dbReference type="PANTHER" id="PTHR22939">
    <property type="entry name" value="SERINE PROTEASE FAMILY S1C HTRA-RELATED"/>
    <property type="match status" value="1"/>
</dbReference>
<evidence type="ECO:0000256" key="4">
    <source>
        <dbReference type="ARBA" id="ARBA00022737"/>
    </source>
</evidence>
<keyword evidence="4" id="KW-0677">Repeat</keyword>
<evidence type="ECO:0000313" key="12">
    <source>
        <dbReference type="Proteomes" id="UP000241764"/>
    </source>
</evidence>
<keyword evidence="6" id="KW-0720">Serine protease</keyword>
<dbReference type="AlphaFoldDB" id="A0A2P7B4X2"/>
<evidence type="ECO:0000256" key="5">
    <source>
        <dbReference type="ARBA" id="ARBA00022801"/>
    </source>
</evidence>
<feature type="binding site" evidence="8">
    <location>
        <position position="109"/>
    </location>
    <ligand>
        <name>substrate</name>
    </ligand>
</feature>
<dbReference type="InterPro" id="IPR009003">
    <property type="entry name" value="Peptidase_S1_PA"/>
</dbReference>
<dbReference type="Pfam" id="PF13180">
    <property type="entry name" value="PDZ_2"/>
    <property type="match status" value="1"/>
</dbReference>
<dbReference type="Pfam" id="PF13365">
    <property type="entry name" value="Trypsin_2"/>
    <property type="match status" value="1"/>
</dbReference>
<protein>
    <submittedName>
        <fullName evidence="11">Serine endoprotease DegQ</fullName>
    </submittedName>
</protein>
<dbReference type="GO" id="GO:0004252">
    <property type="term" value="F:serine-type endopeptidase activity"/>
    <property type="evidence" value="ECO:0007669"/>
    <property type="project" value="InterPro"/>
</dbReference>
<feature type="active site" description="Charge relay system" evidence="7">
    <location>
        <position position="139"/>
    </location>
</feature>
<dbReference type="Gene3D" id="2.30.42.10">
    <property type="match status" value="2"/>
</dbReference>
<dbReference type="Pfam" id="PF00595">
    <property type="entry name" value="PDZ"/>
    <property type="match status" value="1"/>
</dbReference>
<evidence type="ECO:0000313" key="11">
    <source>
        <dbReference type="EMBL" id="PSH61503.1"/>
    </source>
</evidence>
<dbReference type="PANTHER" id="PTHR22939:SF129">
    <property type="entry name" value="SERINE PROTEASE HTRA2, MITOCHONDRIAL"/>
    <property type="match status" value="1"/>
</dbReference>
<evidence type="ECO:0000256" key="7">
    <source>
        <dbReference type="PIRSR" id="PIRSR611782-1"/>
    </source>
</evidence>
<dbReference type="Gene3D" id="2.40.10.120">
    <property type="match status" value="1"/>
</dbReference>
<keyword evidence="12" id="KW-1185">Reference proteome</keyword>
<feature type="binding site" evidence="8">
    <location>
        <position position="139"/>
    </location>
    <ligand>
        <name>substrate</name>
    </ligand>
</feature>
<dbReference type="RefSeq" id="WP_106666179.1">
    <property type="nucleotide sequence ID" value="NZ_PGGM01000012.1"/>
</dbReference>
<feature type="chain" id="PRO_5038663403" evidence="9">
    <location>
        <begin position="29"/>
        <end position="448"/>
    </location>
</feature>
<feature type="signal peptide" evidence="9">
    <location>
        <begin position="1"/>
        <end position="28"/>
    </location>
</feature>
<evidence type="ECO:0000256" key="9">
    <source>
        <dbReference type="SAM" id="SignalP"/>
    </source>
</evidence>